<dbReference type="AlphaFoldDB" id="A0A412BEE2"/>
<gene>
    <name evidence="1" type="ORF">DWY92_08675</name>
</gene>
<comment type="caution">
    <text evidence="1">The sequence shown here is derived from an EMBL/GenBank/DDBJ whole genome shotgun (WGS) entry which is preliminary data.</text>
</comment>
<dbReference type="EMBL" id="QRTH01000003">
    <property type="protein sequence ID" value="RGQ52316.1"/>
    <property type="molecule type" value="Genomic_DNA"/>
</dbReference>
<evidence type="ECO:0000313" key="2">
    <source>
        <dbReference type="Proteomes" id="UP000283680"/>
    </source>
</evidence>
<protein>
    <recommendedName>
        <fullName evidence="3">Transposase</fullName>
    </recommendedName>
</protein>
<name>A0A412BEE2_BACUN</name>
<dbReference type="Proteomes" id="UP000283680">
    <property type="component" value="Unassembled WGS sequence"/>
</dbReference>
<organism evidence="1 2">
    <name type="scientific">Bacteroides uniformis</name>
    <dbReference type="NCBI Taxonomy" id="820"/>
    <lineage>
        <taxon>Bacteria</taxon>
        <taxon>Pseudomonadati</taxon>
        <taxon>Bacteroidota</taxon>
        <taxon>Bacteroidia</taxon>
        <taxon>Bacteroidales</taxon>
        <taxon>Bacteroidaceae</taxon>
        <taxon>Bacteroides</taxon>
    </lineage>
</organism>
<evidence type="ECO:0008006" key="3">
    <source>
        <dbReference type="Google" id="ProtNLM"/>
    </source>
</evidence>
<reference evidence="1 2" key="1">
    <citation type="submission" date="2018-08" db="EMBL/GenBank/DDBJ databases">
        <title>A genome reference for cultivated species of the human gut microbiota.</title>
        <authorList>
            <person name="Zou Y."/>
            <person name="Xue W."/>
            <person name="Luo G."/>
        </authorList>
    </citation>
    <scope>NUCLEOTIDE SEQUENCE [LARGE SCALE GENOMIC DNA]</scope>
    <source>
        <strain evidence="1 2">AF28-11</strain>
    </source>
</reference>
<accession>A0A412BEE2</accession>
<evidence type="ECO:0000313" key="1">
    <source>
        <dbReference type="EMBL" id="RGQ52316.1"/>
    </source>
</evidence>
<sequence length="108" mass="12540">MKPLSLICVRREDGGAQRIANYLLRKRIKLSAMTVWYVLKKHQVKTVVKRRKKSACTRYSKEILGERAQLDVMKVRNGAYQFTAIDGCTPLRTIRVYPNKKAESTIHF</sequence>
<proteinExistence type="predicted"/>